<evidence type="ECO:0000313" key="6">
    <source>
        <dbReference type="Proteomes" id="UP000620124"/>
    </source>
</evidence>
<name>A0A8H6XMM9_9AGAR</name>
<keyword evidence="6" id="KW-1185">Reference proteome</keyword>
<dbReference type="InterPro" id="IPR029058">
    <property type="entry name" value="AB_hydrolase_fold"/>
</dbReference>
<keyword evidence="3" id="KW-0732">Signal</keyword>
<reference evidence="5" key="1">
    <citation type="submission" date="2020-05" db="EMBL/GenBank/DDBJ databases">
        <title>Mycena genomes resolve the evolution of fungal bioluminescence.</title>
        <authorList>
            <person name="Tsai I.J."/>
        </authorList>
    </citation>
    <scope>NUCLEOTIDE SEQUENCE</scope>
    <source>
        <strain evidence="5">CCC161011</strain>
    </source>
</reference>
<protein>
    <recommendedName>
        <fullName evidence="3">Carboxylic ester hydrolase</fullName>
        <ecNumber evidence="3">3.1.1.-</ecNumber>
    </recommendedName>
</protein>
<dbReference type="PANTHER" id="PTHR11559">
    <property type="entry name" value="CARBOXYLESTERASE"/>
    <property type="match status" value="1"/>
</dbReference>
<dbReference type="AlphaFoldDB" id="A0A8H6XMM9"/>
<dbReference type="PROSITE" id="PS00122">
    <property type="entry name" value="CARBOXYLESTERASE_B_1"/>
    <property type="match status" value="1"/>
</dbReference>
<dbReference type="Pfam" id="PF00135">
    <property type="entry name" value="COesterase"/>
    <property type="match status" value="1"/>
</dbReference>
<evidence type="ECO:0000259" key="4">
    <source>
        <dbReference type="Pfam" id="PF00135"/>
    </source>
</evidence>
<dbReference type="Gene3D" id="3.40.50.1820">
    <property type="entry name" value="alpha/beta hydrolase"/>
    <property type="match status" value="1"/>
</dbReference>
<dbReference type="GO" id="GO:0016787">
    <property type="term" value="F:hydrolase activity"/>
    <property type="evidence" value="ECO:0007669"/>
    <property type="project" value="UniProtKB-KW"/>
</dbReference>
<dbReference type="Proteomes" id="UP000620124">
    <property type="component" value="Unassembled WGS sequence"/>
</dbReference>
<evidence type="ECO:0000313" key="5">
    <source>
        <dbReference type="EMBL" id="KAF7343207.1"/>
    </source>
</evidence>
<comment type="similarity">
    <text evidence="1 3">Belongs to the type-B carboxylesterase/lipase family.</text>
</comment>
<keyword evidence="2 3" id="KW-0378">Hydrolase</keyword>
<dbReference type="InterPro" id="IPR019826">
    <property type="entry name" value="Carboxylesterase_B_AS"/>
</dbReference>
<comment type="caution">
    <text evidence="5">The sequence shown here is derived from an EMBL/GenBank/DDBJ whole genome shotgun (WGS) entry which is preliminary data.</text>
</comment>
<dbReference type="OrthoDB" id="408631at2759"/>
<dbReference type="EMBL" id="JACAZI010000016">
    <property type="protein sequence ID" value="KAF7343207.1"/>
    <property type="molecule type" value="Genomic_DNA"/>
</dbReference>
<dbReference type="SUPFAM" id="SSF53474">
    <property type="entry name" value="alpha/beta-Hydrolases"/>
    <property type="match status" value="1"/>
</dbReference>
<dbReference type="EC" id="3.1.1.-" evidence="3"/>
<evidence type="ECO:0000256" key="1">
    <source>
        <dbReference type="ARBA" id="ARBA00005964"/>
    </source>
</evidence>
<feature type="signal peptide" evidence="3">
    <location>
        <begin position="1"/>
        <end position="21"/>
    </location>
</feature>
<sequence length="544" mass="60625">MGLSLLHAALTFLVGIRTVQAESTSVVDLGYAKYQGTTDGDLKIASFQGIRYAAPPADKRLSHARTPTVFNNRLTTRVYLEHRPGIHSLSWMMISLKIAYSLAYTLRICTRKNPFRQLSGFTVEGSIFPQPIDRNCLRAWVYIHSYIWGAASDYNGTELVLESGRNVVAVTIQYRLGVFGQQVKDGGALNAGLLDQDFALRWVNKHIRKFGGNPDKVAIWGESAGAGSVIQHIIARDGRTEPQLFRAGITSSTYLPPQYLYNDRIPQAIFNEVASQAGCATGKGEELDCLREIDAALLEEINLSLIVAGFQGTSIFVPVVDGLFLTQSPTKALSQRKLNGDILLSITNSNEGFILVNQTWEYDVTEYAQNLFPLLGFKQSKVIASAYQSLGTPLEQVTAIMGESLFVCPTYLLLEAFPGESYKSVSMQGELAIPPGYHGDDLYYYFPSYTAFPFPRPKTYNNTAFINAFNQGFLSFAANLDPNSKLRPSTTPHWRMWSKATDLNVEMVFNRTEEGEPWIEERPSPYALLNRCELWKSLHELTGQ</sequence>
<feature type="chain" id="PRO_5034645593" description="Carboxylic ester hydrolase" evidence="3">
    <location>
        <begin position="22"/>
        <end position="544"/>
    </location>
</feature>
<proteinExistence type="inferred from homology"/>
<gene>
    <name evidence="5" type="ORF">MVEN_01751900</name>
</gene>
<dbReference type="InterPro" id="IPR002018">
    <property type="entry name" value="CarbesteraseB"/>
</dbReference>
<organism evidence="5 6">
    <name type="scientific">Mycena venus</name>
    <dbReference type="NCBI Taxonomy" id="2733690"/>
    <lineage>
        <taxon>Eukaryota</taxon>
        <taxon>Fungi</taxon>
        <taxon>Dikarya</taxon>
        <taxon>Basidiomycota</taxon>
        <taxon>Agaricomycotina</taxon>
        <taxon>Agaricomycetes</taxon>
        <taxon>Agaricomycetidae</taxon>
        <taxon>Agaricales</taxon>
        <taxon>Marasmiineae</taxon>
        <taxon>Mycenaceae</taxon>
        <taxon>Mycena</taxon>
    </lineage>
</organism>
<dbReference type="InterPro" id="IPR050309">
    <property type="entry name" value="Type-B_Carboxylest/Lipase"/>
</dbReference>
<evidence type="ECO:0000256" key="3">
    <source>
        <dbReference type="RuleBase" id="RU361235"/>
    </source>
</evidence>
<evidence type="ECO:0000256" key="2">
    <source>
        <dbReference type="ARBA" id="ARBA00022801"/>
    </source>
</evidence>
<accession>A0A8H6XMM9</accession>
<feature type="domain" description="Carboxylesterase type B" evidence="4">
    <location>
        <begin position="34"/>
        <end position="501"/>
    </location>
</feature>